<dbReference type="AlphaFoldDB" id="A0A077Z1L0"/>
<proteinExistence type="predicted"/>
<evidence type="ECO:0000313" key="1">
    <source>
        <dbReference type="EMBL" id="CDW53799.1"/>
    </source>
</evidence>
<organism evidence="1 2">
    <name type="scientific">Trichuris trichiura</name>
    <name type="common">Whipworm</name>
    <name type="synonym">Trichocephalus trichiurus</name>
    <dbReference type="NCBI Taxonomy" id="36087"/>
    <lineage>
        <taxon>Eukaryota</taxon>
        <taxon>Metazoa</taxon>
        <taxon>Ecdysozoa</taxon>
        <taxon>Nematoda</taxon>
        <taxon>Enoplea</taxon>
        <taxon>Dorylaimia</taxon>
        <taxon>Trichinellida</taxon>
        <taxon>Trichuridae</taxon>
        <taxon>Trichuris</taxon>
    </lineage>
</organism>
<keyword evidence="2" id="KW-1185">Reference proteome</keyword>
<dbReference type="EMBL" id="HG805867">
    <property type="protein sequence ID" value="CDW53799.1"/>
    <property type="molecule type" value="Genomic_DNA"/>
</dbReference>
<gene>
    <name evidence="1" type="ORF">TTRE_0000206601</name>
</gene>
<reference evidence="1" key="1">
    <citation type="submission" date="2014-01" db="EMBL/GenBank/DDBJ databases">
        <authorList>
            <person name="Aslett M."/>
        </authorList>
    </citation>
    <scope>NUCLEOTIDE SEQUENCE</scope>
</reference>
<protein>
    <submittedName>
        <fullName evidence="1">Uncharacterized protein</fullName>
    </submittedName>
</protein>
<sequence length="99" mass="11655">MTSRDCAVRAAFLFVQVLAEFKHISAIQNSIGKQPNSAYVMYLNAYVESREFRFILGSYKRRGEILNTANVVLNVASQNGQLIFPFYRKYHKYIRRWLR</sequence>
<dbReference type="Proteomes" id="UP000030665">
    <property type="component" value="Unassembled WGS sequence"/>
</dbReference>
<name>A0A077Z1L0_TRITR</name>
<reference evidence="1" key="2">
    <citation type="submission" date="2014-03" db="EMBL/GenBank/DDBJ databases">
        <title>The whipworm genome and dual-species transcriptomics of an intimate host-pathogen interaction.</title>
        <authorList>
            <person name="Foth B.J."/>
            <person name="Tsai I.J."/>
            <person name="Reid A.J."/>
            <person name="Bancroft A.J."/>
            <person name="Nichol S."/>
            <person name="Tracey A."/>
            <person name="Holroyd N."/>
            <person name="Cotton J.A."/>
            <person name="Stanley E.J."/>
            <person name="Zarowiecki M."/>
            <person name="Liu J.Z."/>
            <person name="Huckvale T."/>
            <person name="Cooper P.J."/>
            <person name="Grencis R.K."/>
            <person name="Berriman M."/>
        </authorList>
    </citation>
    <scope>NUCLEOTIDE SEQUENCE [LARGE SCALE GENOMIC DNA]</scope>
</reference>
<accession>A0A077Z1L0</accession>
<evidence type="ECO:0000313" key="2">
    <source>
        <dbReference type="Proteomes" id="UP000030665"/>
    </source>
</evidence>